<dbReference type="Proteomes" id="UP000077384">
    <property type="component" value="Unassembled WGS sequence"/>
</dbReference>
<evidence type="ECO:0000256" key="10">
    <source>
        <dbReference type="ARBA" id="ARBA00022840"/>
    </source>
</evidence>
<evidence type="ECO:0000313" key="21">
    <source>
        <dbReference type="Proteomes" id="UP000077384"/>
    </source>
</evidence>
<dbReference type="PANTHER" id="PTHR43152:SF2">
    <property type="entry name" value="DRUG RESISTANCE ABC TRANSPORTER"/>
    <property type="match status" value="1"/>
</dbReference>
<dbReference type="EMBL" id="LITQ01000042">
    <property type="protein sequence ID" value="OAA87025.1"/>
    <property type="molecule type" value="Genomic_DNA"/>
</dbReference>
<keyword evidence="3" id="KW-0479">Metal-binding</keyword>
<dbReference type="FunFam" id="1.20.1580.10:FF:000001">
    <property type="entry name" value="UvrABC system protein A"/>
    <property type="match status" value="1"/>
</dbReference>
<evidence type="ECO:0000256" key="7">
    <source>
        <dbReference type="ARBA" id="ARBA00022769"/>
    </source>
</evidence>
<evidence type="ECO:0000256" key="15">
    <source>
        <dbReference type="ARBA" id="ARBA00038000"/>
    </source>
</evidence>
<dbReference type="GO" id="GO:0003677">
    <property type="term" value="F:DNA binding"/>
    <property type="evidence" value="ECO:0007669"/>
    <property type="project" value="UniProtKB-KW"/>
</dbReference>
<dbReference type="Gene3D" id="1.10.8.280">
    <property type="entry name" value="ABC transporter ATPase domain-like"/>
    <property type="match status" value="1"/>
</dbReference>
<dbReference type="EMBL" id="LROR01000013">
    <property type="protein sequence ID" value="OBR97788.1"/>
    <property type="molecule type" value="Genomic_DNA"/>
</dbReference>
<evidence type="ECO:0000256" key="9">
    <source>
        <dbReference type="ARBA" id="ARBA00022833"/>
    </source>
</evidence>
<dbReference type="InterPro" id="IPR017871">
    <property type="entry name" value="ABC_transporter-like_CS"/>
</dbReference>
<dbReference type="PATRIC" id="fig|1705578.3.peg.3075"/>
<dbReference type="SUPFAM" id="SSF52540">
    <property type="entry name" value="P-loop containing nucleoside triphosphate hydrolases"/>
    <property type="match status" value="2"/>
</dbReference>
<evidence type="ECO:0000256" key="13">
    <source>
        <dbReference type="ARBA" id="ARBA00023204"/>
    </source>
</evidence>
<comment type="subcellular location">
    <subcellularLocation>
        <location evidence="1">Cytoplasm</location>
    </subcellularLocation>
</comment>
<dbReference type="Pfam" id="PF00005">
    <property type="entry name" value="ABC_tran"/>
    <property type="match status" value="1"/>
</dbReference>
<keyword evidence="10" id="KW-0067">ATP-binding</keyword>
<proteinExistence type="inferred from homology"/>
<dbReference type="GO" id="GO:0006289">
    <property type="term" value="P:nucleotide-excision repair"/>
    <property type="evidence" value="ECO:0007669"/>
    <property type="project" value="InterPro"/>
</dbReference>
<dbReference type="InterPro" id="IPR004602">
    <property type="entry name" value="UvrA"/>
</dbReference>
<dbReference type="AlphaFoldDB" id="A0A168NX48"/>
<keyword evidence="6" id="KW-0227">DNA damage</keyword>
<dbReference type="InterPro" id="IPR003439">
    <property type="entry name" value="ABC_transporter-like_ATP-bd"/>
</dbReference>
<evidence type="ECO:0000256" key="16">
    <source>
        <dbReference type="ARBA" id="ARBA00039316"/>
    </source>
</evidence>
<dbReference type="PANTHER" id="PTHR43152">
    <property type="entry name" value="UVRABC SYSTEM PROTEIN A"/>
    <property type="match status" value="1"/>
</dbReference>
<evidence type="ECO:0000313" key="19">
    <source>
        <dbReference type="EMBL" id="OAA87025.1"/>
    </source>
</evidence>
<dbReference type="GO" id="GO:0005737">
    <property type="term" value="C:cytoplasm"/>
    <property type="evidence" value="ECO:0007669"/>
    <property type="project" value="UniProtKB-SubCell"/>
</dbReference>
<dbReference type="PROSITE" id="PS50893">
    <property type="entry name" value="ABC_TRANSPORTER_2"/>
    <property type="match status" value="2"/>
</dbReference>
<dbReference type="InterPro" id="IPR041552">
    <property type="entry name" value="UvrA_DNA-bd"/>
</dbReference>
<name>A0A168NX48_9CLOT</name>
<comment type="caution">
    <text evidence="19">The sequence shown here is derived from an EMBL/GenBank/DDBJ whole genome shotgun (WGS) entry which is preliminary data.</text>
</comment>
<dbReference type="NCBIfam" id="TIGR00630">
    <property type="entry name" value="uvra"/>
    <property type="match status" value="1"/>
</dbReference>
<keyword evidence="7" id="KW-0228">DNA excision</keyword>
<dbReference type="GO" id="GO:0004518">
    <property type="term" value="F:nuclease activity"/>
    <property type="evidence" value="ECO:0007669"/>
    <property type="project" value="UniProtKB-KW"/>
</dbReference>
<dbReference type="InterPro" id="IPR027417">
    <property type="entry name" value="P-loop_NTPase"/>
</dbReference>
<evidence type="ECO:0000256" key="6">
    <source>
        <dbReference type="ARBA" id="ARBA00022763"/>
    </source>
</evidence>
<evidence type="ECO:0000256" key="2">
    <source>
        <dbReference type="ARBA" id="ARBA00022490"/>
    </source>
</evidence>
<evidence type="ECO:0000256" key="5">
    <source>
        <dbReference type="ARBA" id="ARBA00022741"/>
    </source>
</evidence>
<keyword evidence="9" id="KW-0862">Zinc</keyword>
<accession>A0A168NX48</accession>
<sequence length="855" mass="95486">MSTKLRELIINESINEESEDNMIVIKGAKQHNLKNVSLKLPKNKLIVFTGVSGSGKSTLVFDIIHAEAQRRFIKGLSTFAKRSVGKIEKPKVEYISGLTPSLAIEQKSVSSNPRSTVGTLTEISDYLRLLYSRIGIRTCENCKTEIKTLLYKNSKSECPNCHTFIKPLMSAHFSSNTPQGMCPHCKGLGVTQEVDLKLLIGDESLSILDGAVNWFGNLRENNKTTWPTGPLDIVFDHYNLDIETPWRDLPKSFQDVILYGSGEEKLEYPSIMGGKTTLKPVKGIVTELTRLYYETDSEVTRKKYAQFMSFDTCSVCKGTKLSKEANSVRIGKRTISEVSDMSVREALSFIKDVYEHAPNSIFKMSKEIILEIYKRLSFLNDVGLHYLSLSRSAPTLSGGEGQRVRLAAQLSSEITGIIYVLDEPSTGLHPRDLEKLVSTLLKLRDKGNTVIVVEHDEEIMKHADYIVDIGPYAGVLGGEIIAQGSLDAIKNNSNSLTGKYLIKTLKVNDTMYNNLENNRFLIIKGADLNNLRSVTAHFRLNTLNVVAGVSGSGKSSLISRTLKPLLENLLNKADNKVEHYSEILGYENLDKVINVSQEPIGRTPRSNPATYIGVFDKIRKVFANTKYAKEHHMSFDYFSFNSVKGRCPYCEGQGQIKIEMHFLPDVWIECDECEGRRFKEEVLKNEINGKNIADVLDMDANEASEFFKDYKDIHLILEVLKEVGLGYIKLGQSATTLSGGEAQRVKLAKELSRKAKGKTVYIFDEPTNGLHFHDVSQLLVIFDKLLRSGHTLIVIEHNLDVIKAAGWIVDMGPEGGKDGGKVIAEGTLKDIIESKKSFTGRAIKQMESIKNLTRC</sequence>
<dbReference type="GO" id="GO:0005524">
    <property type="term" value="F:ATP binding"/>
    <property type="evidence" value="ECO:0007669"/>
    <property type="project" value="UniProtKB-KW"/>
</dbReference>
<dbReference type="GO" id="GO:0016887">
    <property type="term" value="F:ATP hydrolysis activity"/>
    <property type="evidence" value="ECO:0007669"/>
    <property type="project" value="InterPro"/>
</dbReference>
<dbReference type="Gene3D" id="3.40.50.300">
    <property type="entry name" value="P-loop containing nucleotide triphosphate hydrolases"/>
    <property type="match status" value="2"/>
</dbReference>
<reference evidence="20 22" key="2">
    <citation type="journal article" date="2016" name="Front. Microbiol.">
        <title>Industrial Acetogenic Biocatalysts: A Comparative Metabolic and Genomic Analysis.</title>
        <authorList>
            <person name="Bengelsdorf F."/>
            <person name="Poehlein A."/>
            <person name="Sonja S."/>
            <person name="Erz C."/>
            <person name="Hummel T."/>
            <person name="Hoffmeister S."/>
            <person name="Daniel R."/>
            <person name="Durre P."/>
        </authorList>
    </citation>
    <scope>NUCLEOTIDE SEQUENCE [LARGE SCALE GENOMIC DNA]</scope>
    <source>
        <strain evidence="20 22">PTA-10522</strain>
    </source>
</reference>
<keyword evidence="12" id="KW-0238">DNA-binding</keyword>
<evidence type="ECO:0000259" key="18">
    <source>
        <dbReference type="PROSITE" id="PS50893"/>
    </source>
</evidence>
<reference evidence="19 21" key="1">
    <citation type="journal article" date="2015" name="Biotechnol. Bioeng.">
        <title>Genome sequence and phenotypic characterization of Caulobacter segnis.</title>
        <authorList>
            <person name="Patel S."/>
            <person name="Fletcher B."/>
            <person name="Scott D.C."/>
            <person name="Ely B."/>
        </authorList>
    </citation>
    <scope>NUCLEOTIDE SEQUENCE [LARGE SCALE GENOMIC DNA]</scope>
    <source>
        <strain evidence="19 21">PS02</strain>
    </source>
</reference>
<keyword evidence="5" id="KW-0547">Nucleotide-binding</keyword>
<keyword evidence="13" id="KW-0234">DNA repair</keyword>
<keyword evidence="22" id="KW-1185">Reference proteome</keyword>
<evidence type="ECO:0000256" key="1">
    <source>
        <dbReference type="ARBA" id="ARBA00004496"/>
    </source>
</evidence>
<evidence type="ECO:0000256" key="8">
    <source>
        <dbReference type="ARBA" id="ARBA00022771"/>
    </source>
</evidence>
<keyword evidence="11" id="KW-0267">Excision nuclease</keyword>
<evidence type="ECO:0000256" key="17">
    <source>
        <dbReference type="ARBA" id="ARBA00042156"/>
    </source>
</evidence>
<feature type="domain" description="ABC transporter" evidence="18">
    <location>
        <begin position="505"/>
        <end position="844"/>
    </location>
</feature>
<protein>
    <recommendedName>
        <fullName evidence="16">UvrABC system protein A</fullName>
    </recommendedName>
    <alternativeName>
        <fullName evidence="17">Excinuclease ABC subunit A</fullName>
    </alternativeName>
</protein>
<dbReference type="Pfam" id="PF17755">
    <property type="entry name" value="UvrA_DNA-bind"/>
    <property type="match status" value="1"/>
</dbReference>
<keyword evidence="14" id="KW-0742">SOS response</keyword>
<dbReference type="Gene3D" id="1.20.1580.10">
    <property type="entry name" value="ABC transporter ATPase like domain"/>
    <property type="match status" value="2"/>
</dbReference>
<feature type="domain" description="ABC transporter" evidence="18">
    <location>
        <begin position="17"/>
        <end position="502"/>
    </location>
</feature>
<evidence type="ECO:0000256" key="12">
    <source>
        <dbReference type="ARBA" id="ARBA00023125"/>
    </source>
</evidence>
<evidence type="ECO:0000313" key="22">
    <source>
        <dbReference type="Proteomes" id="UP000093694"/>
    </source>
</evidence>
<evidence type="ECO:0000256" key="11">
    <source>
        <dbReference type="ARBA" id="ARBA00022881"/>
    </source>
</evidence>
<gene>
    <name evidence="19" type="primary">uvrA_3</name>
    <name evidence="20" type="synonym">uvrA_1</name>
    <name evidence="20" type="ORF">CLCOS_00160</name>
    <name evidence="19" type="ORF">WX73_02796</name>
</gene>
<dbReference type="GO" id="GO:0009380">
    <property type="term" value="C:excinuclease repair complex"/>
    <property type="evidence" value="ECO:0007669"/>
    <property type="project" value="InterPro"/>
</dbReference>
<organism evidence="19 21">
    <name type="scientific">Clostridium coskatii</name>
    <dbReference type="NCBI Taxonomy" id="1705578"/>
    <lineage>
        <taxon>Bacteria</taxon>
        <taxon>Bacillati</taxon>
        <taxon>Bacillota</taxon>
        <taxon>Clostridia</taxon>
        <taxon>Eubacteriales</taxon>
        <taxon>Clostridiaceae</taxon>
        <taxon>Clostridium</taxon>
    </lineage>
</organism>
<evidence type="ECO:0000256" key="4">
    <source>
        <dbReference type="ARBA" id="ARBA00022737"/>
    </source>
</evidence>
<keyword evidence="8" id="KW-0863">Zinc-finger</keyword>
<comment type="similarity">
    <text evidence="15">Belongs to the ABC transporter superfamily. UvrA family.</text>
</comment>
<dbReference type="GO" id="GO:0008270">
    <property type="term" value="F:zinc ion binding"/>
    <property type="evidence" value="ECO:0007669"/>
    <property type="project" value="UniProtKB-KW"/>
</dbReference>
<keyword evidence="4" id="KW-0677">Repeat</keyword>
<evidence type="ECO:0000313" key="20">
    <source>
        <dbReference type="EMBL" id="OBR97788.1"/>
    </source>
</evidence>
<evidence type="ECO:0000256" key="14">
    <source>
        <dbReference type="ARBA" id="ARBA00023236"/>
    </source>
</evidence>
<evidence type="ECO:0000256" key="3">
    <source>
        <dbReference type="ARBA" id="ARBA00022723"/>
    </source>
</evidence>
<dbReference type="Proteomes" id="UP000093694">
    <property type="component" value="Unassembled WGS sequence"/>
</dbReference>
<dbReference type="GO" id="GO:0009432">
    <property type="term" value="P:SOS response"/>
    <property type="evidence" value="ECO:0007669"/>
    <property type="project" value="UniProtKB-KW"/>
</dbReference>
<keyword evidence="2" id="KW-0963">Cytoplasm</keyword>
<dbReference type="PROSITE" id="PS00211">
    <property type="entry name" value="ABC_TRANSPORTER_1"/>
    <property type="match status" value="1"/>
</dbReference>